<proteinExistence type="predicted"/>
<dbReference type="AlphaFoldDB" id="A0A7I7QRP3"/>
<name>A0A7I7QRP3_9MYCO</name>
<sequence length="157" mass="15871">MAALTLAPLATADPEDAPGGPVAVESQTSADADPAAVAACGQFAEVLDATSHYYGDFAEEIESYSNPDYSDPAISSSNQVGRTALRQGASVAMSSANTPGLSPDIAAPMRSWSWGATKLLVKMAVRTSGDAMNTTATEMNTDAGNVQTACAAAGTHA</sequence>
<feature type="compositionally biased region" description="Low complexity" evidence="1">
    <location>
        <begin position="1"/>
        <end position="12"/>
    </location>
</feature>
<reference evidence="2 3" key="1">
    <citation type="journal article" date="2019" name="Emerg. Microbes Infect.">
        <title>Comprehensive subspecies identification of 175 nontuberculous mycobacteria species based on 7547 genomic profiles.</title>
        <authorList>
            <person name="Matsumoto Y."/>
            <person name="Kinjo T."/>
            <person name="Motooka D."/>
            <person name="Nabeya D."/>
            <person name="Jung N."/>
            <person name="Uechi K."/>
            <person name="Horii T."/>
            <person name="Iida T."/>
            <person name="Fujita J."/>
            <person name="Nakamura S."/>
        </authorList>
    </citation>
    <scope>NUCLEOTIDE SEQUENCE [LARGE SCALE GENOMIC DNA]</scope>
    <source>
        <strain evidence="2 3">JCM 17899</strain>
    </source>
</reference>
<evidence type="ECO:0000313" key="2">
    <source>
        <dbReference type="EMBL" id="BBY29069.1"/>
    </source>
</evidence>
<evidence type="ECO:0000313" key="3">
    <source>
        <dbReference type="Proteomes" id="UP000467193"/>
    </source>
</evidence>
<keyword evidence="3" id="KW-1185">Reference proteome</keyword>
<accession>A0A7I7QRP3</accession>
<dbReference type="KEGG" id="msei:MSEDJ_31650"/>
<dbReference type="Proteomes" id="UP000467193">
    <property type="component" value="Chromosome"/>
</dbReference>
<organism evidence="2 3">
    <name type="scientific">Mycolicibacterium sediminis</name>
    <dbReference type="NCBI Taxonomy" id="1286180"/>
    <lineage>
        <taxon>Bacteria</taxon>
        <taxon>Bacillati</taxon>
        <taxon>Actinomycetota</taxon>
        <taxon>Actinomycetes</taxon>
        <taxon>Mycobacteriales</taxon>
        <taxon>Mycobacteriaceae</taxon>
        <taxon>Mycolicibacterium</taxon>
    </lineage>
</organism>
<dbReference type="EMBL" id="AP022588">
    <property type="protein sequence ID" value="BBY29069.1"/>
    <property type="molecule type" value="Genomic_DNA"/>
</dbReference>
<evidence type="ECO:0000256" key="1">
    <source>
        <dbReference type="SAM" id="MobiDB-lite"/>
    </source>
</evidence>
<gene>
    <name evidence="2" type="ORF">MSEDJ_31650</name>
</gene>
<feature type="region of interest" description="Disordered" evidence="1">
    <location>
        <begin position="1"/>
        <end position="28"/>
    </location>
</feature>
<protein>
    <submittedName>
        <fullName evidence="2">Uncharacterized protein</fullName>
    </submittedName>
</protein>